<evidence type="ECO:0000256" key="1">
    <source>
        <dbReference type="ARBA" id="ARBA00004442"/>
    </source>
</evidence>
<comment type="caution">
    <text evidence="8">The sequence shown here is derived from an EMBL/GenBank/DDBJ whole genome shotgun (WGS) entry which is preliminary data.</text>
</comment>
<dbReference type="InterPro" id="IPR033985">
    <property type="entry name" value="SusD-like_N"/>
</dbReference>
<keyword evidence="9" id="KW-1185">Reference proteome</keyword>
<evidence type="ECO:0000259" key="6">
    <source>
        <dbReference type="Pfam" id="PF07980"/>
    </source>
</evidence>
<dbReference type="Proteomes" id="UP001595818">
    <property type="component" value="Unassembled WGS sequence"/>
</dbReference>
<dbReference type="PROSITE" id="PS51257">
    <property type="entry name" value="PROKAR_LIPOPROTEIN"/>
    <property type="match status" value="1"/>
</dbReference>
<reference evidence="9" key="1">
    <citation type="journal article" date="2019" name="Int. J. Syst. Evol. Microbiol.">
        <title>The Global Catalogue of Microorganisms (GCM) 10K type strain sequencing project: providing services to taxonomists for standard genome sequencing and annotation.</title>
        <authorList>
            <consortium name="The Broad Institute Genomics Platform"/>
            <consortium name="The Broad Institute Genome Sequencing Center for Infectious Disease"/>
            <person name="Wu L."/>
            <person name="Ma J."/>
        </authorList>
    </citation>
    <scope>NUCLEOTIDE SEQUENCE [LARGE SCALE GENOMIC DNA]</scope>
    <source>
        <strain evidence="9">CGMCC 4.7466</strain>
    </source>
</reference>
<dbReference type="Gene3D" id="1.25.40.390">
    <property type="match status" value="1"/>
</dbReference>
<dbReference type="RefSeq" id="WP_377067072.1">
    <property type="nucleotide sequence ID" value="NZ_JBHSJJ010000013.1"/>
</dbReference>
<dbReference type="Pfam" id="PF07980">
    <property type="entry name" value="SusD_RagB"/>
    <property type="match status" value="1"/>
</dbReference>
<evidence type="ECO:0000256" key="5">
    <source>
        <dbReference type="ARBA" id="ARBA00023237"/>
    </source>
</evidence>
<sequence length="569" mass="65590">MKIKNIIYKGLICCASLGIVSCDLDEFNPSGTTADAAWTTPEGFITAVNGAYHYRTQFYGRENGLFLGEVGTDLWFNRENANYANQHTRYAGLTPTQGNPNIGEWPRLWVGINQCNAGINRIDEAGFTNELERNQRLGELRFLRAFYYWHIVEQWGGVMLRTEETREPLLTAERSPEEAFYDLMIEDLLFASEHLPVSYGQEYSRATKKTALGLLAKVYLTRGYYGDGQTYFTLARDMANEIIERKDELGIALWDNVHALWDPQNNKENPEALHIVSYSLNPSLNPGGANRMHQFFMTNYTRFKGLHRTLEYGNEDTRRLMPTRALLDFYDEEMDARYEATFKEVWIANEDYTWTEDDVQTHGKDPSLVGTQVRAGIDTALLITKRAIENQEFMPYVIYDRNRTYRESNGALNQPDNFVQLWKFRDPITRTDPNMREGFQDVMAMRFAEIYLIAAEAEVQLGNPAAAAGHLNVIRARAAKKEPVDYTSEMMVSADQVDLDFVLDERARELCGELTRWYDLKRTRTLGDRIARYNPDITEFQEHHYVRPIPQVEMDALLNAQEFGQNPGY</sequence>
<dbReference type="EMBL" id="JBHSJJ010000013">
    <property type="protein sequence ID" value="MFC4873826.1"/>
    <property type="molecule type" value="Genomic_DNA"/>
</dbReference>
<evidence type="ECO:0000256" key="3">
    <source>
        <dbReference type="ARBA" id="ARBA00022729"/>
    </source>
</evidence>
<feature type="domain" description="RagB/SusD" evidence="6">
    <location>
        <begin position="331"/>
        <end position="569"/>
    </location>
</feature>
<dbReference type="InterPro" id="IPR012944">
    <property type="entry name" value="SusD_RagB_dom"/>
</dbReference>
<dbReference type="Pfam" id="PF14322">
    <property type="entry name" value="SusD-like_3"/>
    <property type="match status" value="1"/>
</dbReference>
<organism evidence="8 9">
    <name type="scientific">Negadavirga shengliensis</name>
    <dbReference type="NCBI Taxonomy" id="1389218"/>
    <lineage>
        <taxon>Bacteria</taxon>
        <taxon>Pseudomonadati</taxon>
        <taxon>Bacteroidota</taxon>
        <taxon>Cytophagia</taxon>
        <taxon>Cytophagales</taxon>
        <taxon>Cyclobacteriaceae</taxon>
        <taxon>Negadavirga</taxon>
    </lineage>
</organism>
<accession>A0ABV9T4Z0</accession>
<keyword evidence="5" id="KW-0998">Cell outer membrane</keyword>
<evidence type="ECO:0000313" key="9">
    <source>
        <dbReference type="Proteomes" id="UP001595818"/>
    </source>
</evidence>
<evidence type="ECO:0000313" key="8">
    <source>
        <dbReference type="EMBL" id="MFC4873826.1"/>
    </source>
</evidence>
<gene>
    <name evidence="8" type="ORF">ACFPFU_19135</name>
</gene>
<feature type="domain" description="SusD-like N-terminal" evidence="7">
    <location>
        <begin position="84"/>
        <end position="220"/>
    </location>
</feature>
<comment type="subcellular location">
    <subcellularLocation>
        <location evidence="1">Cell outer membrane</location>
    </subcellularLocation>
</comment>
<comment type="similarity">
    <text evidence="2">Belongs to the SusD family.</text>
</comment>
<keyword evidence="4" id="KW-0472">Membrane</keyword>
<keyword evidence="3" id="KW-0732">Signal</keyword>
<protein>
    <submittedName>
        <fullName evidence="8">RagB/SusD family nutrient uptake outer membrane protein</fullName>
    </submittedName>
</protein>
<evidence type="ECO:0000256" key="2">
    <source>
        <dbReference type="ARBA" id="ARBA00006275"/>
    </source>
</evidence>
<evidence type="ECO:0000256" key="4">
    <source>
        <dbReference type="ARBA" id="ARBA00023136"/>
    </source>
</evidence>
<evidence type="ECO:0000259" key="7">
    <source>
        <dbReference type="Pfam" id="PF14322"/>
    </source>
</evidence>
<proteinExistence type="inferred from homology"/>
<name>A0ABV9T4Z0_9BACT</name>
<dbReference type="InterPro" id="IPR011990">
    <property type="entry name" value="TPR-like_helical_dom_sf"/>
</dbReference>
<dbReference type="SUPFAM" id="SSF48452">
    <property type="entry name" value="TPR-like"/>
    <property type="match status" value="1"/>
</dbReference>